<evidence type="ECO:0000313" key="5">
    <source>
        <dbReference type="EMBL" id="ENN96018.1"/>
    </source>
</evidence>
<feature type="domain" description="CRISPR associated protein Cas6 C-terminal" evidence="4">
    <location>
        <begin position="57"/>
        <end position="167"/>
    </location>
</feature>
<proteinExistence type="inferred from homology"/>
<organism evidence="5 6">
    <name type="scientific">Methanocaldococcus villosus KIN24-T80</name>
    <dbReference type="NCBI Taxonomy" id="1069083"/>
    <lineage>
        <taxon>Archaea</taxon>
        <taxon>Methanobacteriati</taxon>
        <taxon>Methanobacteriota</taxon>
        <taxon>Methanomada group</taxon>
        <taxon>Methanococci</taxon>
        <taxon>Methanococcales</taxon>
        <taxon>Methanocaldococcaceae</taxon>
        <taxon>Methanocaldococcus</taxon>
    </lineage>
</organism>
<name>N6V153_9EURY</name>
<dbReference type="InterPro" id="IPR049435">
    <property type="entry name" value="Cas_Cas6_C"/>
</dbReference>
<protein>
    <submittedName>
        <fullName evidence="5">CRISPR-associated protein Cas6</fullName>
    </submittedName>
</protein>
<dbReference type="InterPro" id="IPR010156">
    <property type="entry name" value="CRISPR-assoc_prot_Cas6"/>
</dbReference>
<dbReference type="PANTHER" id="PTHR36984">
    <property type="entry name" value="CRISPR-ASSOCIATED ENDORIBONUCLEASE CAS6 1"/>
    <property type="match status" value="1"/>
</dbReference>
<comment type="similarity">
    <text evidence="1">Belongs to the CRISPR-associated protein Cas6/Cse3/CasE family.</text>
</comment>
<evidence type="ECO:0000259" key="4">
    <source>
        <dbReference type="Pfam" id="PF01881"/>
    </source>
</evidence>
<reference evidence="5 6" key="1">
    <citation type="journal article" date="2013" name="Genome Announc.">
        <title>Draft Genome Sequence of a Highly Flagellated, Fast-Swimming Archaeon, Methanocaldococcus villosus Strain KIN24-T80 (DSM 22612).</title>
        <authorList>
            <person name="Thennarasu S."/>
            <person name="Polireddy D."/>
            <person name="Antony A."/>
            <person name="Yada M.R."/>
            <person name="Algarawi S."/>
            <person name="Sivakumar N."/>
        </authorList>
    </citation>
    <scope>NUCLEOTIDE SEQUENCE [LARGE SCALE GENOMIC DNA]</scope>
    <source>
        <strain evidence="5 6">KIN24-T80</strain>
    </source>
</reference>
<dbReference type="GO" id="GO:0003723">
    <property type="term" value="F:RNA binding"/>
    <property type="evidence" value="ECO:0007669"/>
    <property type="project" value="UniProtKB-KW"/>
</dbReference>
<dbReference type="Proteomes" id="UP000053695">
    <property type="component" value="Unassembled WGS sequence"/>
</dbReference>
<evidence type="ECO:0000256" key="1">
    <source>
        <dbReference type="ARBA" id="ARBA00005937"/>
    </source>
</evidence>
<comment type="caution">
    <text evidence="5">The sequence shown here is derived from an EMBL/GenBank/DDBJ whole genome shotgun (WGS) entry which is preliminary data.</text>
</comment>
<keyword evidence="3" id="KW-0051">Antiviral defense</keyword>
<sequence length="181" mass="21361">MGIKTLDGRIFLHIASPNNEFLKTFIKGILECESFKVDNIELVPITLTFEDIPKQFNILKTISPIYLRTTIEENGKKKIYDLLPNHSKFYENLKKNLKMKYEAFYNKKCNFDFDFEILKFKTKRMLVKNTYCRCTEMVFRVWGDYEIIKFGYECGFGEWNSMGFGMVIEGKDENNSGNNRS</sequence>
<gene>
    <name evidence="5" type="ORF">J422_04735</name>
</gene>
<keyword evidence="6" id="KW-1185">Reference proteome</keyword>
<dbReference type="GO" id="GO:0016788">
    <property type="term" value="F:hydrolase activity, acting on ester bonds"/>
    <property type="evidence" value="ECO:0007669"/>
    <property type="project" value="InterPro"/>
</dbReference>
<dbReference type="EMBL" id="APMM01000030">
    <property type="protein sequence ID" value="ENN96018.1"/>
    <property type="molecule type" value="Genomic_DNA"/>
</dbReference>
<dbReference type="Gene3D" id="3.30.70.1900">
    <property type="match status" value="1"/>
</dbReference>
<dbReference type="STRING" id="1069083.GCA_000371805_00966"/>
<dbReference type="GO" id="GO:0051607">
    <property type="term" value="P:defense response to virus"/>
    <property type="evidence" value="ECO:0007669"/>
    <property type="project" value="UniProtKB-KW"/>
</dbReference>
<dbReference type="PANTHER" id="PTHR36984:SF1">
    <property type="entry name" value="CRISPR-ASSOCIATED ENDORIBONUCLEASE CAS6 1"/>
    <property type="match status" value="1"/>
</dbReference>
<evidence type="ECO:0000256" key="2">
    <source>
        <dbReference type="ARBA" id="ARBA00022884"/>
    </source>
</evidence>
<evidence type="ECO:0000313" key="6">
    <source>
        <dbReference type="Proteomes" id="UP000053695"/>
    </source>
</evidence>
<evidence type="ECO:0000256" key="3">
    <source>
        <dbReference type="ARBA" id="ARBA00023118"/>
    </source>
</evidence>
<dbReference type="Pfam" id="PF01881">
    <property type="entry name" value="Cas_Cas6_C"/>
    <property type="match status" value="1"/>
</dbReference>
<keyword evidence="2" id="KW-0694">RNA-binding</keyword>
<dbReference type="AlphaFoldDB" id="N6V153"/>
<dbReference type="PATRIC" id="fig|1069083.5.peg.926"/>
<accession>N6V153</accession>
<dbReference type="NCBIfam" id="TIGR01877">
    <property type="entry name" value="cas_cas6"/>
    <property type="match status" value="1"/>
</dbReference>